<evidence type="ECO:0000313" key="1">
    <source>
        <dbReference type="EMBL" id="KAH7845885.1"/>
    </source>
</evidence>
<comment type="caution">
    <text evidence="1">The sequence shown here is derived from an EMBL/GenBank/DDBJ whole genome shotgun (WGS) entry which is preliminary data.</text>
</comment>
<gene>
    <name evidence="1" type="ORF">Vadar_007034</name>
</gene>
<keyword evidence="2" id="KW-1185">Reference proteome</keyword>
<reference evidence="1 2" key="1">
    <citation type="journal article" date="2021" name="Hortic Res">
        <title>High-quality reference genome and annotation aids understanding of berry development for evergreen blueberry (Vaccinium darrowii).</title>
        <authorList>
            <person name="Yu J."/>
            <person name="Hulse-Kemp A.M."/>
            <person name="Babiker E."/>
            <person name="Staton M."/>
        </authorList>
    </citation>
    <scope>NUCLEOTIDE SEQUENCE [LARGE SCALE GENOMIC DNA]</scope>
    <source>
        <strain evidence="2">cv. NJ 8807/NJ 8810</strain>
        <tissue evidence="1">Young leaf</tissue>
    </source>
</reference>
<accession>A0ACB7XYT9</accession>
<name>A0ACB7XYT9_9ERIC</name>
<dbReference type="Proteomes" id="UP000828048">
    <property type="component" value="Chromosome 5"/>
</dbReference>
<protein>
    <submittedName>
        <fullName evidence="1">Uncharacterized protein</fullName>
    </submittedName>
</protein>
<dbReference type="EMBL" id="CM037155">
    <property type="protein sequence ID" value="KAH7845885.1"/>
    <property type="molecule type" value="Genomic_DNA"/>
</dbReference>
<sequence length="442" mass="48785">MVASHKLSTISVLLLLLLVISLVSPLSSSSPNIRPSSSLLRKNGSLAIRLIHRSSPESPFYDSNAIREDLIREGLNISLARSRYLGKGVRYQTKSLYATTPISHDFVMKYTIGTPPFETVGILDTRSVLTWMQCLSAPCLHCQEQIIPMFDPRSSTTFLNVSCDDSIVCTAIPGAYCIGGICNYHVEYLDHKTSDGVIVKDVLGVEALVSGDVPFPNYAIFGCGYNNSDLAGNPPGIIGLGNGSYSFLEQIPANQFIYLFYENKSDIGGWIYFGQEEPVSGYPTPLVPNEFGSYYLILEGISVEGERLSIPPEDFDLQNDGTGGFTIDSGSTFTMLRDSAFDALREKVILYWEEEIPAYVDGFEVCFEDMTAAPDIVFNFRNYNLSLSTDNTWVEVSGAYYCLAMSRSYSNVSVLGMHQQRNLEVGYYLDLQVVSFSSPSAV</sequence>
<proteinExistence type="predicted"/>
<organism evidence="1 2">
    <name type="scientific">Vaccinium darrowii</name>
    <dbReference type="NCBI Taxonomy" id="229202"/>
    <lineage>
        <taxon>Eukaryota</taxon>
        <taxon>Viridiplantae</taxon>
        <taxon>Streptophyta</taxon>
        <taxon>Embryophyta</taxon>
        <taxon>Tracheophyta</taxon>
        <taxon>Spermatophyta</taxon>
        <taxon>Magnoliopsida</taxon>
        <taxon>eudicotyledons</taxon>
        <taxon>Gunneridae</taxon>
        <taxon>Pentapetalae</taxon>
        <taxon>asterids</taxon>
        <taxon>Ericales</taxon>
        <taxon>Ericaceae</taxon>
        <taxon>Vaccinioideae</taxon>
        <taxon>Vaccinieae</taxon>
        <taxon>Vaccinium</taxon>
    </lineage>
</organism>
<evidence type="ECO:0000313" key="2">
    <source>
        <dbReference type="Proteomes" id="UP000828048"/>
    </source>
</evidence>